<dbReference type="GO" id="GO:0006952">
    <property type="term" value="P:defense response"/>
    <property type="evidence" value="ECO:0007669"/>
    <property type="project" value="InterPro"/>
</dbReference>
<keyword evidence="2" id="KW-1185">Reference proteome</keyword>
<proteinExistence type="predicted"/>
<dbReference type="AlphaFoldDB" id="A0AAP0M7E9"/>
<sequence length="150" mass="16999">MKKLVYADAHELFCQYAFGGAHLDAGYTELTHKAIEYAQGVPLALKGIGAIKGISLNCPLYMFKANNEIESLNMFEVDNKIDINPCSFSNMNKLRFLKINGCRVKGMVFDLESAPFTEVRYLEWWRCPVRTLNIRAENLVSLQLPCSKVD</sequence>
<evidence type="ECO:0000313" key="2">
    <source>
        <dbReference type="Proteomes" id="UP001428341"/>
    </source>
</evidence>
<evidence type="ECO:0000313" key="1">
    <source>
        <dbReference type="EMBL" id="KAK9200183.1"/>
    </source>
</evidence>
<comment type="caution">
    <text evidence="1">The sequence shown here is derived from an EMBL/GenBank/DDBJ whole genome shotgun (WGS) entry which is preliminary data.</text>
</comment>
<protein>
    <submittedName>
        <fullName evidence="1">Uncharacterized protein</fullName>
    </submittedName>
</protein>
<name>A0AAP0M7E9_9ROSI</name>
<dbReference type="PANTHER" id="PTHR11017:SF570">
    <property type="entry name" value="DISEASE RESISTANCE PROTEIN (TIR-NBS CLASS)-RELATED"/>
    <property type="match status" value="1"/>
</dbReference>
<organism evidence="1 2">
    <name type="scientific">Citrus x changshan-huyou</name>
    <dbReference type="NCBI Taxonomy" id="2935761"/>
    <lineage>
        <taxon>Eukaryota</taxon>
        <taxon>Viridiplantae</taxon>
        <taxon>Streptophyta</taxon>
        <taxon>Embryophyta</taxon>
        <taxon>Tracheophyta</taxon>
        <taxon>Spermatophyta</taxon>
        <taxon>Magnoliopsida</taxon>
        <taxon>eudicotyledons</taxon>
        <taxon>Gunneridae</taxon>
        <taxon>Pentapetalae</taxon>
        <taxon>rosids</taxon>
        <taxon>malvids</taxon>
        <taxon>Sapindales</taxon>
        <taxon>Rutaceae</taxon>
        <taxon>Aurantioideae</taxon>
        <taxon>Citrus</taxon>
    </lineage>
</organism>
<dbReference type="Gene3D" id="3.80.10.10">
    <property type="entry name" value="Ribonuclease Inhibitor"/>
    <property type="match status" value="1"/>
</dbReference>
<reference evidence="1 2" key="1">
    <citation type="submission" date="2024-05" db="EMBL/GenBank/DDBJ databases">
        <title>Haplotype-resolved chromosome-level genome assembly of Huyou (Citrus changshanensis).</title>
        <authorList>
            <person name="Miao C."/>
            <person name="Chen W."/>
            <person name="Wu Y."/>
            <person name="Wang L."/>
            <person name="Zhao S."/>
            <person name="Grierson D."/>
            <person name="Xu C."/>
            <person name="Chen K."/>
        </authorList>
    </citation>
    <scope>NUCLEOTIDE SEQUENCE [LARGE SCALE GENOMIC DNA]</scope>
    <source>
        <strain evidence="1">01-14</strain>
        <tissue evidence="1">Leaf</tissue>
    </source>
</reference>
<accession>A0AAP0M7E9</accession>
<dbReference type="PANTHER" id="PTHR11017">
    <property type="entry name" value="LEUCINE-RICH REPEAT-CONTAINING PROTEIN"/>
    <property type="match status" value="1"/>
</dbReference>
<gene>
    <name evidence="1" type="ORF">WN944_015379</name>
</gene>
<dbReference type="InterPro" id="IPR044974">
    <property type="entry name" value="Disease_R_plants"/>
</dbReference>
<dbReference type="InterPro" id="IPR032675">
    <property type="entry name" value="LRR_dom_sf"/>
</dbReference>
<dbReference type="EMBL" id="JBCGBO010000005">
    <property type="protein sequence ID" value="KAK9200183.1"/>
    <property type="molecule type" value="Genomic_DNA"/>
</dbReference>
<dbReference type="Proteomes" id="UP001428341">
    <property type="component" value="Unassembled WGS sequence"/>
</dbReference>